<name>A0A5C6X6E5_9DELT</name>
<evidence type="ECO:0000259" key="1">
    <source>
        <dbReference type="PROSITE" id="PS50076"/>
    </source>
</evidence>
<evidence type="ECO:0000313" key="2">
    <source>
        <dbReference type="EMBL" id="TXD32181.1"/>
    </source>
</evidence>
<proteinExistence type="predicted"/>
<dbReference type="Gene3D" id="1.10.287.110">
    <property type="entry name" value="DnaJ domain"/>
    <property type="match status" value="1"/>
</dbReference>
<evidence type="ECO:0000313" key="3">
    <source>
        <dbReference type="Proteomes" id="UP000321046"/>
    </source>
</evidence>
<dbReference type="RefSeq" id="WP_146976675.1">
    <property type="nucleotide sequence ID" value="NZ_VOSL01000137.1"/>
</dbReference>
<dbReference type="Proteomes" id="UP000321046">
    <property type="component" value="Unassembled WGS sequence"/>
</dbReference>
<dbReference type="InterPro" id="IPR001623">
    <property type="entry name" value="DnaJ_domain"/>
</dbReference>
<organism evidence="2 3">
    <name type="scientific">Lujinxingia vulgaris</name>
    <dbReference type="NCBI Taxonomy" id="2600176"/>
    <lineage>
        <taxon>Bacteria</taxon>
        <taxon>Deltaproteobacteria</taxon>
        <taxon>Bradymonadales</taxon>
        <taxon>Lujinxingiaceae</taxon>
        <taxon>Lujinxingia</taxon>
    </lineage>
</organism>
<gene>
    <name evidence="2" type="ORF">FRC96_18420</name>
</gene>
<dbReference type="Pfam" id="PF00226">
    <property type="entry name" value="DnaJ"/>
    <property type="match status" value="1"/>
</dbReference>
<dbReference type="AlphaFoldDB" id="A0A5C6X6E5"/>
<reference evidence="2 3" key="1">
    <citation type="submission" date="2019-08" db="EMBL/GenBank/DDBJ databases">
        <title>Bradymonadales sp. TMQ2.</title>
        <authorList>
            <person name="Liang Q."/>
        </authorList>
    </citation>
    <scope>NUCLEOTIDE SEQUENCE [LARGE SCALE GENOMIC DNA]</scope>
    <source>
        <strain evidence="2 3">TMQ2</strain>
    </source>
</reference>
<accession>A0A5C6X6E5</accession>
<dbReference type="CDD" id="cd06257">
    <property type="entry name" value="DnaJ"/>
    <property type="match status" value="1"/>
</dbReference>
<sequence>MNELLVACGDVDLLKRILADLPSGRFKPVATRKGAGIAPKLVGRPVAAAVVHVHLADQATAQMLSELRSHLPELPILLLYPDQAPSNAPVSRSLRYPVPGPVFRNALNALLPRHHSQADLEQWRAFYNETKQRLQRAPSQSYFQLMGLNNGAPHHKIVKAFDALSLRFHPDRYDQYKSERWGQALYDHVNAFYKLLTEAYAVISDRRLRARYEQALASGTLRLDPEASNMTERGPRTLDEISTNPNARKFLKLAQRDLAMGNTTAALQNLQFAQSMEPQNAAIQQKIAELQSS</sequence>
<dbReference type="OrthoDB" id="5492234at2"/>
<comment type="caution">
    <text evidence="2">The sequence shown here is derived from an EMBL/GenBank/DDBJ whole genome shotgun (WGS) entry which is preliminary data.</text>
</comment>
<dbReference type="EMBL" id="VOSL01000137">
    <property type="protein sequence ID" value="TXD32181.1"/>
    <property type="molecule type" value="Genomic_DNA"/>
</dbReference>
<dbReference type="InterPro" id="IPR036869">
    <property type="entry name" value="J_dom_sf"/>
</dbReference>
<feature type="domain" description="J" evidence="1">
    <location>
        <begin position="141"/>
        <end position="216"/>
    </location>
</feature>
<dbReference type="PROSITE" id="PS50076">
    <property type="entry name" value="DNAJ_2"/>
    <property type="match status" value="1"/>
</dbReference>
<protein>
    <recommendedName>
        <fullName evidence="1">J domain-containing protein</fullName>
    </recommendedName>
</protein>
<dbReference type="SUPFAM" id="SSF46565">
    <property type="entry name" value="Chaperone J-domain"/>
    <property type="match status" value="1"/>
</dbReference>